<name>A0A1R1JV44_ALCXX</name>
<gene>
    <name evidence="4" type="ORF">BIZ92_24375</name>
</gene>
<reference evidence="4 5" key="1">
    <citation type="submission" date="2016-09" db="EMBL/GenBank/DDBJ databases">
        <title>Phylogenomics of Achromobacter.</title>
        <authorList>
            <person name="Jeukens J."/>
            <person name="Freschi L."/>
            <person name="Vincent A.T."/>
            <person name="Emond-Rheault J.-G."/>
            <person name="Kukavica-Ibrulj I."/>
            <person name="Charette S.J."/>
            <person name="Levesque R.C."/>
        </authorList>
    </citation>
    <scope>NUCLEOTIDE SEQUENCE [LARGE SCALE GENOMIC DNA]</scope>
    <source>
        <strain evidence="4 5">AUS488</strain>
    </source>
</reference>
<keyword evidence="1" id="KW-1133">Transmembrane helix</keyword>
<feature type="domain" description="FecR protein" evidence="2">
    <location>
        <begin position="121"/>
        <end position="213"/>
    </location>
</feature>
<dbReference type="OrthoDB" id="8617634at2"/>
<organism evidence="4 5">
    <name type="scientific">Alcaligenes xylosoxydans xylosoxydans</name>
    <name type="common">Achromobacter xylosoxidans</name>
    <dbReference type="NCBI Taxonomy" id="85698"/>
    <lineage>
        <taxon>Bacteria</taxon>
        <taxon>Pseudomonadati</taxon>
        <taxon>Pseudomonadota</taxon>
        <taxon>Betaproteobacteria</taxon>
        <taxon>Burkholderiales</taxon>
        <taxon>Alcaligenaceae</taxon>
        <taxon>Achromobacter</taxon>
    </lineage>
</organism>
<evidence type="ECO:0000259" key="2">
    <source>
        <dbReference type="Pfam" id="PF04773"/>
    </source>
</evidence>
<dbReference type="GO" id="GO:0016989">
    <property type="term" value="F:sigma factor antagonist activity"/>
    <property type="evidence" value="ECO:0007669"/>
    <property type="project" value="TreeGrafter"/>
</dbReference>
<evidence type="ECO:0000313" key="4">
    <source>
        <dbReference type="EMBL" id="OMG89237.1"/>
    </source>
</evidence>
<keyword evidence="1" id="KW-0472">Membrane</keyword>
<sequence>MRPTDAASPANAGHDAGSDAIRAEAARWFARARSGEWDAAQEQARADWLAADPRHAYEYRLLESIWQAAGAVAPERLRALAEPPRRPAAAGRRAALALGLGVAAIAVGSWALWPRGPGWIDYQTQTGELRSVALPDGSRAELNSRSHIRVRFDEAERRVELVAGEALFSVEKNTGRPFVVDAGLGTAVVTGTRFDVRRDAEQVRVLVESGSVKVAGTRDAAAVPLGPGQGIRIDAAGQADRPAPADLAATLAWRGGQIRFSDTDLASAAREVSRYRQHPIVLAPGVEHLTVTSVFQTRDTDAFLTALPHILPVRVRQLPDGRSEIVAR</sequence>
<feature type="domain" description="FecR N-terminal" evidence="3">
    <location>
        <begin position="24"/>
        <end position="64"/>
    </location>
</feature>
<dbReference type="EMBL" id="MJMN01000011">
    <property type="protein sequence ID" value="OMG89237.1"/>
    <property type="molecule type" value="Genomic_DNA"/>
</dbReference>
<comment type="caution">
    <text evidence="4">The sequence shown here is derived from an EMBL/GenBank/DDBJ whole genome shotgun (WGS) entry which is preliminary data.</text>
</comment>
<dbReference type="RefSeq" id="WP_076411223.1">
    <property type="nucleotide sequence ID" value="NZ_AP028040.1"/>
</dbReference>
<dbReference type="PANTHER" id="PTHR30273">
    <property type="entry name" value="PERIPLASMIC SIGNAL SENSOR AND SIGMA FACTOR ACTIVATOR FECR-RELATED"/>
    <property type="match status" value="1"/>
</dbReference>
<evidence type="ECO:0000313" key="5">
    <source>
        <dbReference type="Proteomes" id="UP000187251"/>
    </source>
</evidence>
<dbReference type="Proteomes" id="UP000187251">
    <property type="component" value="Unassembled WGS sequence"/>
</dbReference>
<keyword evidence="1" id="KW-0812">Transmembrane</keyword>
<dbReference type="PIRSF" id="PIRSF018266">
    <property type="entry name" value="FecR"/>
    <property type="match status" value="1"/>
</dbReference>
<dbReference type="AlphaFoldDB" id="A0A1R1JV44"/>
<dbReference type="Gene3D" id="2.60.120.1440">
    <property type="match status" value="1"/>
</dbReference>
<dbReference type="Pfam" id="PF04773">
    <property type="entry name" value="FecR"/>
    <property type="match status" value="1"/>
</dbReference>
<accession>A0A1R1JV44</accession>
<proteinExistence type="predicted"/>
<dbReference type="InterPro" id="IPR006860">
    <property type="entry name" value="FecR"/>
</dbReference>
<dbReference type="InterPro" id="IPR032623">
    <property type="entry name" value="FecR_N"/>
</dbReference>
<protein>
    <submittedName>
        <fullName evidence="4">Iron dicitrate transport regulator FecR</fullName>
    </submittedName>
</protein>
<feature type="transmembrane region" description="Helical" evidence="1">
    <location>
        <begin position="94"/>
        <end position="113"/>
    </location>
</feature>
<dbReference type="Pfam" id="PF16220">
    <property type="entry name" value="DUF4880"/>
    <property type="match status" value="1"/>
</dbReference>
<dbReference type="InterPro" id="IPR012373">
    <property type="entry name" value="Ferrdict_sens_TM"/>
</dbReference>
<dbReference type="PANTHER" id="PTHR30273:SF2">
    <property type="entry name" value="PROTEIN FECR"/>
    <property type="match status" value="1"/>
</dbReference>
<evidence type="ECO:0000259" key="3">
    <source>
        <dbReference type="Pfam" id="PF16220"/>
    </source>
</evidence>
<evidence type="ECO:0000256" key="1">
    <source>
        <dbReference type="SAM" id="Phobius"/>
    </source>
</evidence>